<evidence type="ECO:0000313" key="2">
    <source>
        <dbReference type="Proteomes" id="UP000294933"/>
    </source>
</evidence>
<gene>
    <name evidence="1" type="ORF">BD410DRAFT_536764</name>
</gene>
<accession>A0A4Y7PRS1</accession>
<evidence type="ECO:0000313" key="1">
    <source>
        <dbReference type="EMBL" id="TDL17788.1"/>
    </source>
</evidence>
<protein>
    <submittedName>
        <fullName evidence="1">Uncharacterized protein</fullName>
    </submittedName>
</protein>
<reference evidence="1 2" key="1">
    <citation type="submission" date="2018-06" db="EMBL/GenBank/DDBJ databases">
        <title>A transcriptomic atlas of mushroom development highlights an independent origin of complex multicellularity.</title>
        <authorList>
            <consortium name="DOE Joint Genome Institute"/>
            <person name="Krizsan K."/>
            <person name="Almasi E."/>
            <person name="Merenyi Z."/>
            <person name="Sahu N."/>
            <person name="Viragh M."/>
            <person name="Koszo T."/>
            <person name="Mondo S."/>
            <person name="Kiss B."/>
            <person name="Balint B."/>
            <person name="Kues U."/>
            <person name="Barry K."/>
            <person name="Hegedus J.C."/>
            <person name="Henrissat B."/>
            <person name="Johnson J."/>
            <person name="Lipzen A."/>
            <person name="Ohm R."/>
            <person name="Nagy I."/>
            <person name="Pangilinan J."/>
            <person name="Yan J."/>
            <person name="Xiong Y."/>
            <person name="Grigoriev I.V."/>
            <person name="Hibbett D.S."/>
            <person name="Nagy L.G."/>
        </authorList>
    </citation>
    <scope>NUCLEOTIDE SEQUENCE [LARGE SCALE GENOMIC DNA]</scope>
    <source>
        <strain evidence="1 2">SZMC22713</strain>
    </source>
</reference>
<name>A0A4Y7PRS1_9AGAM</name>
<sequence>MDIGIVIRDVKYHLFTIALLGTGTLSRSAPINLISVDQRRTDRTCPRPHSQHFARSQIQSSRLASDSVSCVQFSRNVRIDFAGSHPLVPHFILHSSSSFEIVAMCCDPPRTESTCESQPAPRESGCNVCGRKLPPS</sequence>
<dbReference type="Proteomes" id="UP000294933">
    <property type="component" value="Unassembled WGS sequence"/>
</dbReference>
<keyword evidence="2" id="KW-1185">Reference proteome</keyword>
<dbReference type="AlphaFoldDB" id="A0A4Y7PRS1"/>
<organism evidence="1 2">
    <name type="scientific">Rickenella mellea</name>
    <dbReference type="NCBI Taxonomy" id="50990"/>
    <lineage>
        <taxon>Eukaryota</taxon>
        <taxon>Fungi</taxon>
        <taxon>Dikarya</taxon>
        <taxon>Basidiomycota</taxon>
        <taxon>Agaricomycotina</taxon>
        <taxon>Agaricomycetes</taxon>
        <taxon>Hymenochaetales</taxon>
        <taxon>Rickenellaceae</taxon>
        <taxon>Rickenella</taxon>
    </lineage>
</organism>
<dbReference type="EMBL" id="ML170216">
    <property type="protein sequence ID" value="TDL17788.1"/>
    <property type="molecule type" value="Genomic_DNA"/>
</dbReference>
<proteinExistence type="predicted"/>
<dbReference type="VEuPathDB" id="FungiDB:BD410DRAFT_536764"/>